<keyword evidence="2" id="KW-0812">Transmembrane</keyword>
<dbReference type="AlphaFoldDB" id="A0A4R1BHQ3"/>
<accession>A0A4R1BHQ3</accession>
<feature type="transmembrane region" description="Helical" evidence="2">
    <location>
        <begin position="176"/>
        <end position="193"/>
    </location>
</feature>
<comment type="caution">
    <text evidence="3">The sequence shown here is derived from an EMBL/GenBank/DDBJ whole genome shotgun (WGS) entry which is preliminary data.</text>
</comment>
<protein>
    <submittedName>
        <fullName evidence="3">Uncharacterized protein</fullName>
    </submittedName>
</protein>
<proteinExistence type="predicted"/>
<feature type="region of interest" description="Disordered" evidence="1">
    <location>
        <begin position="234"/>
        <end position="274"/>
    </location>
</feature>
<keyword evidence="2" id="KW-0472">Membrane</keyword>
<name>A0A4R1BHQ3_9ACTN</name>
<reference evidence="3 4" key="1">
    <citation type="submission" date="2019-03" db="EMBL/GenBank/DDBJ databases">
        <title>Whole genome sequence of a novel Rubrobacter taiwanensis strain, isolated from Yellowstone National Park.</title>
        <authorList>
            <person name="Freed S."/>
            <person name="Ramaley R.F."/>
            <person name="Kyndt J.A."/>
        </authorList>
    </citation>
    <scope>NUCLEOTIDE SEQUENCE [LARGE SCALE GENOMIC DNA]</scope>
    <source>
        <strain evidence="3 4">Yellowstone</strain>
    </source>
</reference>
<evidence type="ECO:0000313" key="4">
    <source>
        <dbReference type="Proteomes" id="UP000295244"/>
    </source>
</evidence>
<evidence type="ECO:0000256" key="1">
    <source>
        <dbReference type="SAM" id="MobiDB-lite"/>
    </source>
</evidence>
<keyword evidence="4" id="KW-1185">Reference proteome</keyword>
<gene>
    <name evidence="3" type="ORF">E0L93_08825</name>
</gene>
<evidence type="ECO:0000313" key="3">
    <source>
        <dbReference type="EMBL" id="TCJ16815.1"/>
    </source>
</evidence>
<organism evidence="3 4">
    <name type="scientific">Rubrobacter taiwanensis</name>
    <dbReference type="NCBI Taxonomy" id="185139"/>
    <lineage>
        <taxon>Bacteria</taxon>
        <taxon>Bacillati</taxon>
        <taxon>Actinomycetota</taxon>
        <taxon>Rubrobacteria</taxon>
        <taxon>Rubrobacterales</taxon>
        <taxon>Rubrobacteraceae</taxon>
        <taxon>Rubrobacter</taxon>
    </lineage>
</organism>
<evidence type="ECO:0000256" key="2">
    <source>
        <dbReference type="SAM" id="Phobius"/>
    </source>
</evidence>
<dbReference type="RefSeq" id="WP_132691025.1">
    <property type="nucleotide sequence ID" value="NZ_SKBU01000015.1"/>
</dbReference>
<keyword evidence="2" id="KW-1133">Transmembrane helix</keyword>
<dbReference type="OrthoDB" id="5242185at2"/>
<dbReference type="EMBL" id="SKBU01000015">
    <property type="protein sequence ID" value="TCJ16815.1"/>
    <property type="molecule type" value="Genomic_DNA"/>
</dbReference>
<feature type="compositionally biased region" description="Acidic residues" evidence="1">
    <location>
        <begin position="236"/>
        <end position="246"/>
    </location>
</feature>
<dbReference type="Proteomes" id="UP000295244">
    <property type="component" value="Unassembled WGS sequence"/>
</dbReference>
<sequence length="274" mass="30115">MEQRSRERLTSAEVDLVLRRAAELSARRKDQEYTVSADVLVQVAAAAGIRESDVRRALAELRSDRAEEPESLAGRLYGPSRFRAVREIERPADAVREHLEALLRQEQGLKLRRKTAAGSFWDAGDLLGMVRRALDFSGHRPLLKAHSVELRIEEVEDGRCRAGLTADVSNLRSENLQAGGILGATFASLFAIAGFADALFFLGVLPALAAPAVGFRFAYHRASTEIRRALDALLDAAEEGPPPEEGEERRENRGPIRAPNPIPRFSPGDRSAES</sequence>
<feature type="transmembrane region" description="Helical" evidence="2">
    <location>
        <begin position="199"/>
        <end position="219"/>
    </location>
</feature>